<evidence type="ECO:0008006" key="3">
    <source>
        <dbReference type="Google" id="ProtNLM"/>
    </source>
</evidence>
<dbReference type="InterPro" id="IPR032675">
    <property type="entry name" value="LRR_dom_sf"/>
</dbReference>
<evidence type="ECO:0000313" key="2">
    <source>
        <dbReference type="Proteomes" id="UP000320762"/>
    </source>
</evidence>
<reference evidence="1 2" key="1">
    <citation type="journal article" date="2019" name="New Phytol.">
        <title>Comparative genomics reveals unique wood-decay strategies and fruiting body development in the Schizophyllaceae.</title>
        <authorList>
            <person name="Almasi E."/>
            <person name="Sahu N."/>
            <person name="Krizsan K."/>
            <person name="Balint B."/>
            <person name="Kovacs G.M."/>
            <person name="Kiss B."/>
            <person name="Cseklye J."/>
            <person name="Drula E."/>
            <person name="Henrissat B."/>
            <person name="Nagy I."/>
            <person name="Chovatia M."/>
            <person name="Adam C."/>
            <person name="LaButti K."/>
            <person name="Lipzen A."/>
            <person name="Riley R."/>
            <person name="Grigoriev I.V."/>
            <person name="Nagy L.G."/>
        </authorList>
    </citation>
    <scope>NUCLEOTIDE SEQUENCE [LARGE SCALE GENOMIC DNA]</scope>
    <source>
        <strain evidence="1 2">NL-1724</strain>
    </source>
</reference>
<organism evidence="1 2">
    <name type="scientific">Schizophyllum amplum</name>
    <dbReference type="NCBI Taxonomy" id="97359"/>
    <lineage>
        <taxon>Eukaryota</taxon>
        <taxon>Fungi</taxon>
        <taxon>Dikarya</taxon>
        <taxon>Basidiomycota</taxon>
        <taxon>Agaricomycotina</taxon>
        <taxon>Agaricomycetes</taxon>
        <taxon>Agaricomycetidae</taxon>
        <taxon>Agaricales</taxon>
        <taxon>Schizophyllaceae</taxon>
        <taxon>Schizophyllum</taxon>
    </lineage>
</organism>
<dbReference type="EMBL" id="VDMD01000003">
    <property type="protein sequence ID" value="TRM66584.1"/>
    <property type="molecule type" value="Genomic_DNA"/>
</dbReference>
<dbReference type="Proteomes" id="UP000320762">
    <property type="component" value="Unassembled WGS sequence"/>
</dbReference>
<protein>
    <recommendedName>
        <fullName evidence="3">F-box domain-containing protein</fullName>
    </recommendedName>
</protein>
<keyword evidence="2" id="KW-1185">Reference proteome</keyword>
<evidence type="ECO:0000313" key="1">
    <source>
        <dbReference type="EMBL" id="TRM66584.1"/>
    </source>
</evidence>
<gene>
    <name evidence="1" type="ORF">BD626DRAFT_426000</name>
</gene>
<dbReference type="AlphaFoldDB" id="A0A550CPA4"/>
<comment type="caution">
    <text evidence="1">The sequence shown here is derived from an EMBL/GenBank/DDBJ whole genome shotgun (WGS) entry which is preliminary data.</text>
</comment>
<sequence>MSTILCDRCGHAVSSYGDERAVETLDEDLRSWRSLSGTEAASVVDDLSAKIALLAQLDGELERVRCVLRGLETTKKIMEAAVSKQRAMLAPVRRLPPELLTEIFYYSCDEEDVGHHPALMHTTPQLWSRFRFTVHARDDLTALGQLQLLQKYLDLSGQHPITAPVTYTDSPPVVPQAFLLFLRHAERWQHLVVDSPHIFNFIGALPLPHLTTVHGEVSLLLRDTHQVLRRAPNLRTVHLTNYHEAHDLPALPWTQITDLRTEWAGASVLDVVERCPNLVSWRHQTFAPRFPAPWSARPIECARLKRLEVCLAHDSLVLEHLCMPALTDLTLTWSSCPKEMLDAQNAAVRVVAFLQRSGCHLTRLALHRPPLRAFECLALPTLRGLRALEMYSPQQSPLPEDLLALFWAIGRTGSMPLLEELVLEGFTEFVKSSYFADIMASRCGSGCCLKCECVDSDLGARELLEFC</sequence>
<proteinExistence type="predicted"/>
<dbReference type="OrthoDB" id="2878720at2759"/>
<accession>A0A550CPA4</accession>
<dbReference type="Gene3D" id="3.80.10.10">
    <property type="entry name" value="Ribonuclease Inhibitor"/>
    <property type="match status" value="1"/>
</dbReference>
<name>A0A550CPA4_9AGAR</name>
<dbReference type="STRING" id="97359.A0A550CPA4"/>